<reference evidence="2" key="2">
    <citation type="submission" date="2013-12" db="EMBL/GenBank/DDBJ databases">
        <authorList>
            <person name="Yu Y."/>
            <person name="Lee S."/>
            <person name="de Baynast K."/>
            <person name="Wissotski M."/>
            <person name="Liu L."/>
            <person name="Talag J."/>
            <person name="Goicoechea J."/>
            <person name="Angelova A."/>
            <person name="Jetty R."/>
            <person name="Kudrna D."/>
            <person name="Golser W."/>
            <person name="Rivera L."/>
            <person name="Zhang J."/>
            <person name="Wing R."/>
        </authorList>
    </citation>
    <scope>NUCLEOTIDE SEQUENCE</scope>
</reference>
<keyword evidence="2" id="KW-1185">Reference proteome</keyword>
<evidence type="ECO:0000313" key="2">
    <source>
        <dbReference type="Proteomes" id="UP000032180"/>
    </source>
</evidence>
<proteinExistence type="predicted"/>
<reference evidence="1 2" key="1">
    <citation type="submission" date="2012-08" db="EMBL/GenBank/DDBJ databases">
        <title>Oryza genome evolution.</title>
        <authorList>
            <person name="Wing R.A."/>
        </authorList>
    </citation>
    <scope>NUCLEOTIDE SEQUENCE</scope>
</reference>
<sequence>MASVNDRQTPYPIIRGFHSSHHINQAKKISLLVTLGIIVKCQQLTRSATTTK</sequence>
<organism evidence="1 2">
    <name type="scientific">Leersia perrieri</name>
    <dbReference type="NCBI Taxonomy" id="77586"/>
    <lineage>
        <taxon>Eukaryota</taxon>
        <taxon>Viridiplantae</taxon>
        <taxon>Streptophyta</taxon>
        <taxon>Embryophyta</taxon>
        <taxon>Tracheophyta</taxon>
        <taxon>Spermatophyta</taxon>
        <taxon>Magnoliopsida</taxon>
        <taxon>Liliopsida</taxon>
        <taxon>Poales</taxon>
        <taxon>Poaceae</taxon>
        <taxon>BOP clade</taxon>
        <taxon>Oryzoideae</taxon>
        <taxon>Oryzeae</taxon>
        <taxon>Oryzinae</taxon>
        <taxon>Leersia</taxon>
    </lineage>
</organism>
<dbReference type="Proteomes" id="UP000032180">
    <property type="component" value="Chromosome 3"/>
</dbReference>
<accession>A0A0D9W1F8</accession>
<dbReference type="AlphaFoldDB" id="A0A0D9W1F8"/>
<name>A0A0D9W1F8_9ORYZ</name>
<dbReference type="Gramene" id="LPERR03G35020.2">
    <property type="protein sequence ID" value="LPERR03G35020.2"/>
    <property type="gene ID" value="LPERR03G35020"/>
</dbReference>
<protein>
    <submittedName>
        <fullName evidence="1">Uncharacterized protein</fullName>
    </submittedName>
</protein>
<dbReference type="EnsemblPlants" id="LPERR03G35020.2">
    <property type="protein sequence ID" value="LPERR03G35020.2"/>
    <property type="gene ID" value="LPERR03G35020"/>
</dbReference>
<evidence type="ECO:0000313" key="1">
    <source>
        <dbReference type="EnsemblPlants" id="LPERR03G35020.2"/>
    </source>
</evidence>
<dbReference type="HOGENOM" id="CLU_3090114_0_0_1"/>
<reference evidence="1" key="3">
    <citation type="submission" date="2015-04" db="UniProtKB">
        <authorList>
            <consortium name="EnsemblPlants"/>
        </authorList>
    </citation>
    <scope>IDENTIFICATION</scope>
</reference>